<dbReference type="EMBL" id="JBFXLR010000002">
    <property type="protein sequence ID" value="KAL2860008.1"/>
    <property type="molecule type" value="Genomic_DNA"/>
</dbReference>
<gene>
    <name evidence="1" type="ORF">BJX68DRAFT_260979</name>
</gene>
<dbReference type="GeneID" id="98159187"/>
<name>A0ABR4L934_9EURO</name>
<proteinExistence type="predicted"/>
<evidence type="ECO:0000313" key="1">
    <source>
        <dbReference type="EMBL" id="KAL2860008.1"/>
    </source>
</evidence>
<evidence type="ECO:0000313" key="2">
    <source>
        <dbReference type="Proteomes" id="UP001610444"/>
    </source>
</evidence>
<comment type="caution">
    <text evidence="1">The sequence shown here is derived from an EMBL/GenBank/DDBJ whole genome shotgun (WGS) entry which is preliminary data.</text>
</comment>
<sequence length="149" mass="16806">MEFLLVALVVQKTRQEDGTYRVQQVENKRCLSLSSFSQRSDRHPINVTINDAFHITGSIDPITSETILGIEISGTDLGVFHGMANHAMEIDLHLQALKGKITVELNACDELWVHVDTVTCAKNERLSKFNCKRSEQLQRFPGLDGEPWL</sequence>
<accession>A0ABR4L934</accession>
<reference evidence="1 2" key="1">
    <citation type="submission" date="2024-07" db="EMBL/GenBank/DDBJ databases">
        <title>Section-level genome sequencing and comparative genomics of Aspergillus sections Usti and Cavernicolus.</title>
        <authorList>
            <consortium name="Lawrence Berkeley National Laboratory"/>
            <person name="Nybo J.L."/>
            <person name="Vesth T.C."/>
            <person name="Theobald S."/>
            <person name="Frisvad J.C."/>
            <person name="Larsen T.O."/>
            <person name="Kjaerboelling I."/>
            <person name="Rothschild-Mancinelli K."/>
            <person name="Lyhne E.K."/>
            <person name="Kogle M.E."/>
            <person name="Barry K."/>
            <person name="Clum A."/>
            <person name="Na H."/>
            <person name="Ledsgaard L."/>
            <person name="Lin J."/>
            <person name="Lipzen A."/>
            <person name="Kuo A."/>
            <person name="Riley R."/>
            <person name="Mondo S."/>
            <person name="LaButti K."/>
            <person name="Haridas S."/>
            <person name="Pangalinan J."/>
            <person name="Salamov A.A."/>
            <person name="Simmons B.A."/>
            <person name="Magnuson J.K."/>
            <person name="Chen J."/>
            <person name="Drula E."/>
            <person name="Henrissat B."/>
            <person name="Wiebenga A."/>
            <person name="Lubbers R.J."/>
            <person name="Gomes A.C."/>
            <person name="Macurrencykelacurrency M.R."/>
            <person name="Stajich J."/>
            <person name="Grigoriev I.V."/>
            <person name="Mortensen U.H."/>
            <person name="De vries R.P."/>
            <person name="Baker S.E."/>
            <person name="Andersen M.R."/>
        </authorList>
    </citation>
    <scope>NUCLEOTIDE SEQUENCE [LARGE SCALE GENOMIC DNA]</scope>
    <source>
        <strain evidence="1 2">CBS 756.74</strain>
    </source>
</reference>
<dbReference type="Proteomes" id="UP001610444">
    <property type="component" value="Unassembled WGS sequence"/>
</dbReference>
<protein>
    <recommendedName>
        <fullName evidence="3">Cyanovirin-N domain-containing protein</fullName>
    </recommendedName>
</protein>
<dbReference type="RefSeq" id="XP_070904699.1">
    <property type="nucleotide sequence ID" value="XM_071044023.1"/>
</dbReference>
<organism evidence="1 2">
    <name type="scientific">Aspergillus pseudodeflectus</name>
    <dbReference type="NCBI Taxonomy" id="176178"/>
    <lineage>
        <taxon>Eukaryota</taxon>
        <taxon>Fungi</taxon>
        <taxon>Dikarya</taxon>
        <taxon>Ascomycota</taxon>
        <taxon>Pezizomycotina</taxon>
        <taxon>Eurotiomycetes</taxon>
        <taxon>Eurotiomycetidae</taxon>
        <taxon>Eurotiales</taxon>
        <taxon>Aspergillaceae</taxon>
        <taxon>Aspergillus</taxon>
        <taxon>Aspergillus subgen. Nidulantes</taxon>
    </lineage>
</organism>
<evidence type="ECO:0008006" key="3">
    <source>
        <dbReference type="Google" id="ProtNLM"/>
    </source>
</evidence>
<keyword evidence="2" id="KW-1185">Reference proteome</keyword>